<evidence type="ECO:0000313" key="8">
    <source>
        <dbReference type="Proteomes" id="UP000185494"/>
    </source>
</evidence>
<evidence type="ECO:0000256" key="5">
    <source>
        <dbReference type="SAM" id="Phobius"/>
    </source>
</evidence>
<evidence type="ECO:0000256" key="2">
    <source>
        <dbReference type="ARBA" id="ARBA00022692"/>
    </source>
</evidence>
<dbReference type="SUPFAM" id="SSF103473">
    <property type="entry name" value="MFS general substrate transporter"/>
    <property type="match status" value="1"/>
</dbReference>
<feature type="transmembrane region" description="Helical" evidence="5">
    <location>
        <begin position="131"/>
        <end position="151"/>
    </location>
</feature>
<feature type="transmembrane region" description="Helical" evidence="5">
    <location>
        <begin position="35"/>
        <end position="59"/>
    </location>
</feature>
<keyword evidence="2 5" id="KW-0812">Transmembrane</keyword>
<dbReference type="Proteomes" id="UP000185494">
    <property type="component" value="Chromosome 1"/>
</dbReference>
<dbReference type="Gene3D" id="1.20.1250.20">
    <property type="entry name" value="MFS general substrate transporter like domains"/>
    <property type="match status" value="2"/>
</dbReference>
<dbReference type="InterPro" id="IPR020846">
    <property type="entry name" value="MFS_dom"/>
</dbReference>
<feature type="transmembrane region" description="Helical" evidence="5">
    <location>
        <begin position="382"/>
        <end position="403"/>
    </location>
</feature>
<dbReference type="KEGG" id="rgi:RGI145_16590"/>
<keyword evidence="3 5" id="KW-1133">Transmembrane helix</keyword>
<feature type="transmembrane region" description="Helical" evidence="5">
    <location>
        <begin position="157"/>
        <end position="175"/>
    </location>
</feature>
<dbReference type="CDD" id="cd17319">
    <property type="entry name" value="MFS_ExuT_GudP_like"/>
    <property type="match status" value="1"/>
</dbReference>
<evidence type="ECO:0000256" key="4">
    <source>
        <dbReference type="ARBA" id="ARBA00023136"/>
    </source>
</evidence>
<organism evidence="7 8">
    <name type="scientific">Roseomonas gilardii</name>
    <dbReference type="NCBI Taxonomy" id="257708"/>
    <lineage>
        <taxon>Bacteria</taxon>
        <taxon>Pseudomonadati</taxon>
        <taxon>Pseudomonadota</taxon>
        <taxon>Alphaproteobacteria</taxon>
        <taxon>Acetobacterales</taxon>
        <taxon>Roseomonadaceae</taxon>
        <taxon>Roseomonas</taxon>
    </lineage>
</organism>
<feature type="domain" description="Major facilitator superfamily (MFS) profile" evidence="6">
    <location>
        <begin position="1"/>
        <end position="408"/>
    </location>
</feature>
<feature type="transmembrane region" description="Helical" evidence="5">
    <location>
        <begin position="353"/>
        <end position="376"/>
    </location>
</feature>
<evidence type="ECO:0000256" key="1">
    <source>
        <dbReference type="ARBA" id="ARBA00004141"/>
    </source>
</evidence>
<dbReference type="Pfam" id="PF07690">
    <property type="entry name" value="MFS_1"/>
    <property type="match status" value="1"/>
</dbReference>
<accession>A0A1L7AKZ1</accession>
<name>A0A1L7AKZ1_9PROT</name>
<reference evidence="7 8" key="1">
    <citation type="submission" date="2016-05" db="EMBL/GenBank/DDBJ databases">
        <title>Complete Genome and Methylome Analysis of Psychrotrophic Bacterial Isolates from Antarctic Lake Untersee.</title>
        <authorList>
            <person name="Fomenkov A."/>
            <person name="Akimov V.N."/>
            <person name="Vasilyeva L.V."/>
            <person name="Andersen D."/>
            <person name="Vincze T."/>
            <person name="Roberts R.J."/>
        </authorList>
    </citation>
    <scope>NUCLEOTIDE SEQUENCE [LARGE SCALE GENOMIC DNA]</scope>
    <source>
        <strain evidence="7 8">U14-5</strain>
    </source>
</reference>
<evidence type="ECO:0000259" key="6">
    <source>
        <dbReference type="PROSITE" id="PS50850"/>
    </source>
</evidence>
<dbReference type="EMBL" id="CP015583">
    <property type="protein sequence ID" value="APT59428.1"/>
    <property type="molecule type" value="Genomic_DNA"/>
</dbReference>
<sequence>MLGLVFVGTIINYLDRTNMSIVAPLVSREFAVDPVAMGFLFSAFGWAFIIATLPGGYFLDRFGTRMTYGVCQAGWSVLTVFQAAASSFGMLFGLRMGVGAAEAPSFPANNKLVTAWFPQSERGVAGSVCSMGIYVGTAVLTPLLFWIASTYGWREVFLFSGGLGVFWSVIWFLFYREPSESRRANNAELDYIRQGGALSSAQAARAPFSWAAVGKLLRFRQVWGICIGKLAATTTLYFFLTWFPTYLVNERGMTMLKAGGASIAPYMAAAVGVMFGGWWGDYMIRRGVSVNFARKAPMVVGLLLTGSIVLANYTSSNMLVILIMSFAFFAQGMSSTNWVVISEVAPSNLVGMTGSIISFVGNASSIITPIVIGFILKATGSFNWALGFCALMSLVGVFAYTVILGKVERLHVD</sequence>
<dbReference type="AlphaFoldDB" id="A0A1L7AKZ1"/>
<feature type="transmembrane region" description="Helical" evidence="5">
    <location>
        <begin position="296"/>
        <end position="313"/>
    </location>
</feature>
<dbReference type="GO" id="GO:0016020">
    <property type="term" value="C:membrane"/>
    <property type="evidence" value="ECO:0007669"/>
    <property type="project" value="UniProtKB-SubCell"/>
</dbReference>
<evidence type="ECO:0000256" key="3">
    <source>
        <dbReference type="ARBA" id="ARBA00022989"/>
    </source>
</evidence>
<dbReference type="InterPro" id="IPR050382">
    <property type="entry name" value="MFS_Na/Anion_cotransporter"/>
</dbReference>
<comment type="subcellular location">
    <subcellularLocation>
        <location evidence="1">Membrane</location>
        <topology evidence="1">Multi-pass membrane protein</topology>
    </subcellularLocation>
</comment>
<dbReference type="PROSITE" id="PS50850">
    <property type="entry name" value="MFS"/>
    <property type="match status" value="1"/>
</dbReference>
<feature type="transmembrane region" description="Helical" evidence="5">
    <location>
        <begin position="222"/>
        <end position="243"/>
    </location>
</feature>
<dbReference type="PANTHER" id="PTHR11662">
    <property type="entry name" value="SOLUTE CARRIER FAMILY 17"/>
    <property type="match status" value="1"/>
</dbReference>
<dbReference type="InterPro" id="IPR036259">
    <property type="entry name" value="MFS_trans_sf"/>
</dbReference>
<dbReference type="GO" id="GO:0022857">
    <property type="term" value="F:transmembrane transporter activity"/>
    <property type="evidence" value="ECO:0007669"/>
    <property type="project" value="InterPro"/>
</dbReference>
<proteinExistence type="predicted"/>
<keyword evidence="4 5" id="KW-0472">Membrane</keyword>
<dbReference type="PANTHER" id="PTHR11662:SF333">
    <property type="entry name" value="D-GALACTONATE TRANSPORTER"/>
    <property type="match status" value="1"/>
</dbReference>
<protein>
    <submittedName>
        <fullName evidence="7">Glucarate transporter</fullName>
    </submittedName>
</protein>
<feature type="transmembrane region" description="Helical" evidence="5">
    <location>
        <begin position="263"/>
        <end position="284"/>
    </location>
</feature>
<gene>
    <name evidence="7" type="ORF">RGI145_16590</name>
</gene>
<dbReference type="InterPro" id="IPR011701">
    <property type="entry name" value="MFS"/>
</dbReference>
<evidence type="ECO:0000313" key="7">
    <source>
        <dbReference type="EMBL" id="APT59428.1"/>
    </source>
</evidence>